<dbReference type="GO" id="GO:0005789">
    <property type="term" value="C:endoplasmic reticulum membrane"/>
    <property type="evidence" value="ECO:0007669"/>
    <property type="project" value="UniProtKB-SubCell"/>
</dbReference>
<comment type="function">
    <text evidence="8">A acetyltransferase, which acetylates the inositol ring of phosphatidylinositol during biosynthesis of GPI-anchor.</text>
</comment>
<gene>
    <name evidence="9" type="ORF">CANCADRAFT_86893</name>
</gene>
<evidence type="ECO:0000256" key="7">
    <source>
        <dbReference type="ARBA" id="ARBA00023136"/>
    </source>
</evidence>
<keyword evidence="4 8" id="KW-0337">GPI-anchor biosynthesis</keyword>
<feature type="transmembrane region" description="Helical" evidence="8">
    <location>
        <begin position="53"/>
        <end position="86"/>
    </location>
</feature>
<feature type="transmembrane region" description="Helical" evidence="8">
    <location>
        <begin position="106"/>
        <end position="124"/>
    </location>
</feature>
<reference evidence="10" key="1">
    <citation type="submission" date="2016-02" db="EMBL/GenBank/DDBJ databases">
        <title>Comparative genomics of biotechnologically important yeasts.</title>
        <authorList>
            <consortium name="DOE Joint Genome Institute"/>
            <person name="Riley R."/>
            <person name="Haridas S."/>
            <person name="Wolfe K.H."/>
            <person name="Lopes M.R."/>
            <person name="Hittinger C.T."/>
            <person name="Goker M."/>
            <person name="Salamov A."/>
            <person name="Wisecaver J."/>
            <person name="Long T.M."/>
            <person name="Aerts A.L."/>
            <person name="Barry K."/>
            <person name="Choi C."/>
            <person name="Clum A."/>
            <person name="Coughlan A.Y."/>
            <person name="Deshpande S."/>
            <person name="Douglass A.P."/>
            <person name="Hanson S.J."/>
            <person name="Klenk H.-P."/>
            <person name="Labutti K."/>
            <person name="Lapidus A."/>
            <person name="Lindquist E."/>
            <person name="Lipzen A."/>
            <person name="Meier-Kolthoff J.P."/>
            <person name="Ohm R.A."/>
            <person name="Otillar R.P."/>
            <person name="Pangilinan J."/>
            <person name="Peng Y."/>
            <person name="Rokas A."/>
            <person name="Rosa C.A."/>
            <person name="Scheuner C."/>
            <person name="Sibirny A.A."/>
            <person name="Slot J.C."/>
            <person name="Stielow J.B."/>
            <person name="Sun H."/>
            <person name="Kurtzman C.P."/>
            <person name="Blackwell M."/>
            <person name="Jeffries T.W."/>
            <person name="Grigoriev I.V."/>
        </authorList>
    </citation>
    <scope>NUCLEOTIDE SEQUENCE [LARGE SCALE GENOMIC DNA]</scope>
    <source>
        <strain evidence="10">NRRL Y-17796</strain>
    </source>
</reference>
<evidence type="ECO:0000256" key="2">
    <source>
        <dbReference type="ARBA" id="ARBA00004687"/>
    </source>
</evidence>
<evidence type="ECO:0000256" key="8">
    <source>
        <dbReference type="RuleBase" id="RU280819"/>
    </source>
</evidence>
<feature type="transmembrane region" description="Helical" evidence="8">
    <location>
        <begin position="424"/>
        <end position="445"/>
    </location>
</feature>
<evidence type="ECO:0000256" key="5">
    <source>
        <dbReference type="ARBA" id="ARBA00022692"/>
    </source>
</evidence>
<dbReference type="EC" id="2.3.-.-" evidence="8"/>
<keyword evidence="6 8" id="KW-1133">Transmembrane helix</keyword>
<feature type="transmembrane region" description="Helical" evidence="8">
    <location>
        <begin position="231"/>
        <end position="252"/>
    </location>
</feature>
<dbReference type="Pfam" id="PF06423">
    <property type="entry name" value="GWT1"/>
    <property type="match status" value="1"/>
</dbReference>
<comment type="similarity">
    <text evidence="3 8">Belongs to the PIGW family.</text>
</comment>
<evidence type="ECO:0000256" key="3">
    <source>
        <dbReference type="ARBA" id="ARBA00007559"/>
    </source>
</evidence>
<feature type="transmembrane region" description="Helical" evidence="8">
    <location>
        <begin position="272"/>
        <end position="293"/>
    </location>
</feature>
<dbReference type="OrthoDB" id="15270at2759"/>
<evidence type="ECO:0000256" key="4">
    <source>
        <dbReference type="ARBA" id="ARBA00022502"/>
    </source>
</evidence>
<dbReference type="UniPathway" id="UPA00196"/>
<feature type="transmembrane region" description="Helical" evidence="8">
    <location>
        <begin position="206"/>
        <end position="224"/>
    </location>
</feature>
<accession>A0A1E4TL09</accession>
<evidence type="ECO:0000313" key="10">
    <source>
        <dbReference type="Proteomes" id="UP000095023"/>
    </source>
</evidence>
<dbReference type="GO" id="GO:0006506">
    <property type="term" value="P:GPI anchor biosynthetic process"/>
    <property type="evidence" value="ECO:0007669"/>
    <property type="project" value="UniProtKB-UniPathway"/>
</dbReference>
<evidence type="ECO:0000313" key="9">
    <source>
        <dbReference type="EMBL" id="ODV92433.1"/>
    </source>
</evidence>
<dbReference type="AlphaFoldDB" id="A0A1E4TL09"/>
<evidence type="ECO:0000256" key="1">
    <source>
        <dbReference type="ARBA" id="ARBA00004477"/>
    </source>
</evidence>
<feature type="transmembrane region" description="Helical" evidence="8">
    <location>
        <begin position="177"/>
        <end position="194"/>
    </location>
</feature>
<keyword evidence="8" id="KW-0256">Endoplasmic reticulum</keyword>
<keyword evidence="8" id="KW-0012">Acyltransferase</keyword>
<dbReference type="InterPro" id="IPR009447">
    <property type="entry name" value="PIGW/GWT1"/>
</dbReference>
<keyword evidence="8" id="KW-0808">Transferase</keyword>
<dbReference type="EMBL" id="KV453841">
    <property type="protein sequence ID" value="ODV92433.1"/>
    <property type="molecule type" value="Genomic_DNA"/>
</dbReference>
<protein>
    <recommendedName>
        <fullName evidence="8">GPI-anchored wall transfer protein</fullName>
        <ecNumber evidence="8">2.3.-.-</ecNumber>
    </recommendedName>
</protein>
<feature type="transmembrane region" description="Helical" evidence="8">
    <location>
        <begin position="360"/>
        <end position="382"/>
    </location>
</feature>
<dbReference type="GO" id="GO:0032216">
    <property type="term" value="F:glucosaminyl-phosphatidylinositol O-acyltransferase activity"/>
    <property type="evidence" value="ECO:0007669"/>
    <property type="project" value="EnsemblFungi"/>
</dbReference>
<feature type="transmembrane region" description="Helical" evidence="8">
    <location>
        <begin position="21"/>
        <end position="38"/>
    </location>
</feature>
<dbReference type="PANTHER" id="PTHR20661:SF0">
    <property type="entry name" value="PHOSPHATIDYLINOSITOL-GLYCAN BIOSYNTHESIS CLASS W PROTEIN"/>
    <property type="match status" value="1"/>
</dbReference>
<comment type="subcellular location">
    <subcellularLocation>
        <location evidence="1 8">Endoplasmic reticulum membrane</location>
        <topology evidence="1 8">Multi-pass membrane protein</topology>
    </subcellularLocation>
</comment>
<name>A0A1E4TL09_9ASCO</name>
<dbReference type="PIRSF" id="PIRSF017321">
    <property type="entry name" value="GWT1"/>
    <property type="match status" value="1"/>
</dbReference>
<evidence type="ECO:0000256" key="6">
    <source>
        <dbReference type="ARBA" id="ARBA00022989"/>
    </source>
</evidence>
<dbReference type="PANTHER" id="PTHR20661">
    <property type="entry name" value="PHOSPHATIDYLINOSITOL-GLYCAN BIOSYNTHESIS CLASS W PROTEIN"/>
    <property type="match status" value="1"/>
</dbReference>
<dbReference type="GO" id="GO:0072659">
    <property type="term" value="P:protein localization to plasma membrane"/>
    <property type="evidence" value="ECO:0007669"/>
    <property type="project" value="TreeGrafter"/>
</dbReference>
<organism evidence="9 10">
    <name type="scientific">Tortispora caseinolytica NRRL Y-17796</name>
    <dbReference type="NCBI Taxonomy" id="767744"/>
    <lineage>
        <taxon>Eukaryota</taxon>
        <taxon>Fungi</taxon>
        <taxon>Dikarya</taxon>
        <taxon>Ascomycota</taxon>
        <taxon>Saccharomycotina</taxon>
        <taxon>Trigonopsidomycetes</taxon>
        <taxon>Trigonopsidales</taxon>
        <taxon>Trigonopsidaceae</taxon>
        <taxon>Tortispora</taxon>
    </lineage>
</organism>
<feature type="transmembrane region" description="Helical" evidence="8">
    <location>
        <begin position="136"/>
        <end position="156"/>
    </location>
</feature>
<dbReference type="Proteomes" id="UP000095023">
    <property type="component" value="Unassembled WGS sequence"/>
</dbReference>
<comment type="pathway">
    <text evidence="2 8">Glycolipid biosynthesis; glycosylphosphatidylinositol-anchor biosynthesis.</text>
</comment>
<proteinExistence type="inferred from homology"/>
<keyword evidence="10" id="KW-1185">Reference proteome</keyword>
<keyword evidence="7 8" id="KW-0472">Membrane</keyword>
<sequence length="453" mass="50736">MSKTEKEAFVSDQLGGSINEINLIVSISSICYGTWSILSNKSVFKGYEIVAEYVYNVLCMILAMTIYANQPFLLIAIIVGTLVFGIGSPSKPTKRQISTQKSFLTIYRAQMMILTCIAILAVDFPAFPRRFAKVETWGTSLMDLGVGSFVYSMGVVSSKNVSSRPFLSELFQALKQSALMLILGLIRLFAVKYFDYQEHVTEYGVHWNFFITLGLLPIITVFVLKPSKYIPLSVIAISLAISYEMLLDIYNLSSIVLSSNRSNIFLANKEGLSSFIGYAVIFFLGKSLGYIIMPSKINRSSLIYKPKTKTPQKLLETVPSSFKLLIVNLTIRSAIYTLLYLYFTRVIDLQVSRRLANLPYILWIAAFNCSQIASFAAVEHYAGMYKVPKILQAVNYNGLAVFLVANILTGLINMTIDTIHQPDYIAVLILTVYTATLSALALFLYSRRIRIKL</sequence>
<feature type="transmembrane region" description="Helical" evidence="8">
    <location>
        <begin position="394"/>
        <end position="412"/>
    </location>
</feature>
<feature type="transmembrane region" description="Helical" evidence="8">
    <location>
        <begin position="314"/>
        <end position="340"/>
    </location>
</feature>
<keyword evidence="5 8" id="KW-0812">Transmembrane</keyword>